<dbReference type="Proteomes" id="UP000050956">
    <property type="component" value="Unassembled WGS sequence"/>
</dbReference>
<organism evidence="3 4">
    <name type="scientific">Stenotrophomonas ginsengisoli</name>
    <dbReference type="NCBI Taxonomy" id="336566"/>
    <lineage>
        <taxon>Bacteria</taxon>
        <taxon>Pseudomonadati</taxon>
        <taxon>Pseudomonadota</taxon>
        <taxon>Gammaproteobacteria</taxon>
        <taxon>Lysobacterales</taxon>
        <taxon>Lysobacteraceae</taxon>
        <taxon>Stenotrophomonas</taxon>
    </lineage>
</organism>
<dbReference type="Pfam" id="PF18920">
    <property type="entry name" value="DUF5671"/>
    <property type="match status" value="1"/>
</dbReference>
<feature type="transmembrane region" description="Helical" evidence="1">
    <location>
        <begin position="185"/>
        <end position="204"/>
    </location>
</feature>
<dbReference type="EMBL" id="LDJM01000025">
    <property type="protein sequence ID" value="KRG76248.1"/>
    <property type="molecule type" value="Genomic_DNA"/>
</dbReference>
<accession>A0A0R0DG04</accession>
<evidence type="ECO:0000256" key="1">
    <source>
        <dbReference type="SAM" id="Phobius"/>
    </source>
</evidence>
<sequence>MAAGSAELERFIEQALIAGHGRPQIQQTLLDAGWSQAQIDGAMAQWAAVDFPLPVPRPRASLSAREAFEYLVLFTTLYLSIWHLGHLLFALINHALPDPVRMAYSGVLNSSSVRFSVSSLIISWPLFVWLSGRIARGVARQPLKRLSPVRRWLTYLTLFIAASVLIGDLISLVNTLLGGELTLRFALKTGVIAVLAGSVFGWYLNDLRQEEDPA</sequence>
<name>A0A0R0DG04_9GAMM</name>
<dbReference type="InterPro" id="IPR043728">
    <property type="entry name" value="DUF5671"/>
</dbReference>
<keyword evidence="4" id="KW-1185">Reference proteome</keyword>
<feature type="transmembrane region" description="Helical" evidence="1">
    <location>
        <begin position="67"/>
        <end position="92"/>
    </location>
</feature>
<keyword evidence="1" id="KW-0812">Transmembrane</keyword>
<dbReference type="RefSeq" id="WP_057638271.1">
    <property type="nucleotide sequence ID" value="NZ_LDJM01000025.1"/>
</dbReference>
<feature type="transmembrane region" description="Helical" evidence="1">
    <location>
        <begin position="152"/>
        <end position="173"/>
    </location>
</feature>
<evidence type="ECO:0000313" key="3">
    <source>
        <dbReference type="EMBL" id="KRG76248.1"/>
    </source>
</evidence>
<gene>
    <name evidence="3" type="ORF">ABB30_10560</name>
</gene>
<feature type="transmembrane region" description="Helical" evidence="1">
    <location>
        <begin position="112"/>
        <end position="131"/>
    </location>
</feature>
<protein>
    <recommendedName>
        <fullName evidence="2">DUF5671 domain-containing protein</fullName>
    </recommendedName>
</protein>
<reference evidence="3 4" key="1">
    <citation type="submission" date="2015-05" db="EMBL/GenBank/DDBJ databases">
        <title>Genome sequencing and analysis of members of genus Stenotrophomonas.</title>
        <authorList>
            <person name="Patil P.P."/>
            <person name="Midha S."/>
            <person name="Patil P.B."/>
        </authorList>
    </citation>
    <scope>NUCLEOTIDE SEQUENCE [LARGE SCALE GENOMIC DNA]</scope>
    <source>
        <strain evidence="3 4">DSM 24757</strain>
    </source>
</reference>
<keyword evidence="1" id="KW-1133">Transmembrane helix</keyword>
<dbReference type="PATRIC" id="fig|336566.3.peg.1532"/>
<dbReference type="OrthoDB" id="529444at2"/>
<keyword evidence="1" id="KW-0472">Membrane</keyword>
<comment type="caution">
    <text evidence="3">The sequence shown here is derived from an EMBL/GenBank/DDBJ whole genome shotgun (WGS) entry which is preliminary data.</text>
</comment>
<evidence type="ECO:0000313" key="4">
    <source>
        <dbReference type="Proteomes" id="UP000050956"/>
    </source>
</evidence>
<dbReference type="AlphaFoldDB" id="A0A0R0DG04"/>
<proteinExistence type="predicted"/>
<dbReference type="STRING" id="336566.ABB30_10560"/>
<evidence type="ECO:0000259" key="2">
    <source>
        <dbReference type="Pfam" id="PF18920"/>
    </source>
</evidence>
<feature type="domain" description="DUF5671" evidence="2">
    <location>
        <begin position="66"/>
        <end position="202"/>
    </location>
</feature>